<organism evidence="13">
    <name type="scientific">Arion vulgaris</name>
    <dbReference type="NCBI Taxonomy" id="1028688"/>
    <lineage>
        <taxon>Eukaryota</taxon>
        <taxon>Metazoa</taxon>
        <taxon>Spiralia</taxon>
        <taxon>Lophotrochozoa</taxon>
        <taxon>Mollusca</taxon>
        <taxon>Gastropoda</taxon>
        <taxon>Heterobranchia</taxon>
        <taxon>Euthyneura</taxon>
        <taxon>Panpulmonata</taxon>
        <taxon>Eupulmonata</taxon>
        <taxon>Stylommatophora</taxon>
        <taxon>Helicina</taxon>
        <taxon>Arionoidea</taxon>
        <taxon>Arionidae</taxon>
        <taxon>Arion</taxon>
    </lineage>
</organism>
<dbReference type="InterPro" id="IPR003694">
    <property type="entry name" value="NAD_synthase"/>
</dbReference>
<dbReference type="SUPFAM" id="SSF56317">
    <property type="entry name" value="Carbon-nitrogen hydrolase"/>
    <property type="match status" value="1"/>
</dbReference>
<dbReference type="PANTHER" id="PTHR23090:SF9">
    <property type="entry name" value="GLUTAMINE-DEPENDENT NAD(+) SYNTHETASE"/>
    <property type="match status" value="1"/>
</dbReference>
<keyword evidence="6" id="KW-0547">Nucleotide-binding</keyword>
<dbReference type="CDD" id="cd00553">
    <property type="entry name" value="NAD_synthase"/>
    <property type="match status" value="1"/>
</dbReference>
<dbReference type="Pfam" id="PF02540">
    <property type="entry name" value="NAD_synthase"/>
    <property type="match status" value="1"/>
</dbReference>
<accession>A0A0B6ZQ45</accession>
<dbReference type="SUPFAM" id="SSF52402">
    <property type="entry name" value="Adenine nucleotide alpha hydrolases-like"/>
    <property type="match status" value="1"/>
</dbReference>
<keyword evidence="8" id="KW-0520">NAD</keyword>
<sequence>MGRKVIVAACSLNQWSMDFLGNMKRIVDSIVEAKARGARFRTGQELEISGYSCSDHFFESDTYLHSWEVLARIIALPCCQDILCDVGMPVMHKNVSYNCRVFFLNKKILLIRPKIMLANEGNYREPRWFTAWTRLKETEDHYLPRMLQEITEQRTVPFGDGVISTYDTCIAAEICEEMWNPKSRHIELALDGVEIIANGSASYHELRKMYIRVDLVKSASMKSGGAYIFCNGVGCDGERCYWDGGSMIAVNGDIVAQGPQFSLDEVTVITAVIDLEDIRSYKNHIKSRCEVAASTKPFPRIQVDYSLSEGEYNLLADTKPISFMFLTPEEEIRYGPACWLWDYLRRSGQGGFFLPLSGGIDSSSTACIVASMCHMICDNVKAGNKSVLAEIQRITGQPEYIPTDPQRLANQILITCYMGSENSSSETKNYASELAAQIGSYHIGISIDIAVEALVKIFSVAFSVVPKFRAHGGSLRENLAMQNVQARVRMVLAYLFAQLSLWARDKSGGLLVLASANVDESLRGYMTKYDCSSADINPIGGISKSDLRKFVQYFSKTFKYTVLDNIYRALPTAELEPLVDGQIAQTDEEDMGMTYDELSVYGKLRKQNCCGPYSMFCKLLHISSTECPPEQIAEKVKLFFRSYAVNRHKMTVLTPSYHCESYSPDDNRFDQRQFLYNAKWLWQFARIDAELTKTNSAIARLQQPDMKRQQEYSNSASAGSPSQQALSGLGSMTLRQTSSSSSGGAVQGAFEVVASSLTQSKARLHRASVKEESLGGAYTPQTQVCQSQNVQYQVVVQEPVKRQLSEVEIGRLSTENSENKRTRYQPSAIASGLKAEAETA</sequence>
<comment type="similarity">
    <text evidence="2">In the C-terminal section; belongs to the NAD synthetase family.</text>
</comment>
<dbReference type="InterPro" id="IPR036526">
    <property type="entry name" value="C-N_Hydrolase_sf"/>
</dbReference>
<dbReference type="FunFam" id="3.40.50.620:FF:000036">
    <property type="entry name" value="Glutamine-dependent NAD(+) synthetase"/>
    <property type="match status" value="1"/>
</dbReference>
<feature type="region of interest" description="Disordered" evidence="11">
    <location>
        <begin position="702"/>
        <end position="740"/>
    </location>
</feature>
<dbReference type="FunFam" id="3.60.110.10:FF:000003">
    <property type="entry name" value="Glutamine-dependent NAD(+) synthetase"/>
    <property type="match status" value="1"/>
</dbReference>
<dbReference type="EMBL" id="HACG01023066">
    <property type="protein sequence ID" value="CEK69931.1"/>
    <property type="molecule type" value="Transcribed_RNA"/>
</dbReference>
<evidence type="ECO:0000256" key="9">
    <source>
        <dbReference type="ARBA" id="ARBA00030681"/>
    </source>
</evidence>
<dbReference type="InterPro" id="IPR003010">
    <property type="entry name" value="C-N_Hydrolase"/>
</dbReference>
<keyword evidence="7" id="KW-0067">ATP-binding</keyword>
<feature type="domain" description="CN hydrolase" evidence="12">
    <location>
        <begin position="5"/>
        <end position="275"/>
    </location>
</feature>
<dbReference type="InterPro" id="IPR014445">
    <property type="entry name" value="Gln-dep_NAD_synthase"/>
</dbReference>
<name>A0A0B6ZQ45_9EUPU</name>
<evidence type="ECO:0000256" key="1">
    <source>
        <dbReference type="ARBA" id="ARBA00005188"/>
    </source>
</evidence>
<dbReference type="InterPro" id="IPR014729">
    <property type="entry name" value="Rossmann-like_a/b/a_fold"/>
</dbReference>
<proteinExistence type="inferred from homology"/>
<evidence type="ECO:0000256" key="3">
    <source>
        <dbReference type="ARBA" id="ARBA00012743"/>
    </source>
</evidence>
<dbReference type="GO" id="GO:0005737">
    <property type="term" value="C:cytoplasm"/>
    <property type="evidence" value="ECO:0007669"/>
    <property type="project" value="InterPro"/>
</dbReference>
<comment type="catalytic activity">
    <reaction evidence="10">
        <text>deamido-NAD(+) + L-glutamine + ATP + H2O = L-glutamate + AMP + diphosphate + NAD(+) + H(+)</text>
        <dbReference type="Rhea" id="RHEA:24384"/>
        <dbReference type="ChEBI" id="CHEBI:15377"/>
        <dbReference type="ChEBI" id="CHEBI:15378"/>
        <dbReference type="ChEBI" id="CHEBI:29985"/>
        <dbReference type="ChEBI" id="CHEBI:30616"/>
        <dbReference type="ChEBI" id="CHEBI:33019"/>
        <dbReference type="ChEBI" id="CHEBI:57540"/>
        <dbReference type="ChEBI" id="CHEBI:58359"/>
        <dbReference type="ChEBI" id="CHEBI:58437"/>
        <dbReference type="ChEBI" id="CHEBI:456215"/>
        <dbReference type="EC" id="6.3.5.1"/>
    </reaction>
</comment>
<dbReference type="GO" id="GO:0009435">
    <property type="term" value="P:NAD+ biosynthetic process"/>
    <property type="evidence" value="ECO:0007669"/>
    <property type="project" value="UniProtKB-UniPathway"/>
</dbReference>
<dbReference type="GO" id="GO:0004359">
    <property type="term" value="F:glutaminase activity"/>
    <property type="evidence" value="ECO:0007669"/>
    <property type="project" value="InterPro"/>
</dbReference>
<dbReference type="EC" id="6.3.5.1" evidence="3"/>
<evidence type="ECO:0000256" key="4">
    <source>
        <dbReference type="ARBA" id="ARBA00017309"/>
    </source>
</evidence>
<dbReference type="Gene3D" id="3.40.50.620">
    <property type="entry name" value="HUPs"/>
    <property type="match status" value="1"/>
</dbReference>
<protein>
    <recommendedName>
        <fullName evidence="4">Glutamine-dependent NAD(+) synthetase</fullName>
        <ecNumber evidence="3">6.3.5.1</ecNumber>
    </recommendedName>
    <alternativeName>
        <fullName evidence="9">NAD(+) synthase [glutamine-hydrolyzing]</fullName>
    </alternativeName>
</protein>
<gene>
    <name evidence="13" type="primary">ORF72175</name>
</gene>
<evidence type="ECO:0000259" key="12">
    <source>
        <dbReference type="PROSITE" id="PS50263"/>
    </source>
</evidence>
<evidence type="ECO:0000313" key="13">
    <source>
        <dbReference type="EMBL" id="CEK69931.1"/>
    </source>
</evidence>
<dbReference type="PROSITE" id="PS50263">
    <property type="entry name" value="CN_HYDROLASE"/>
    <property type="match status" value="1"/>
</dbReference>
<dbReference type="InterPro" id="IPR022310">
    <property type="entry name" value="NAD/GMP_synthase"/>
</dbReference>
<dbReference type="GO" id="GO:0005524">
    <property type="term" value="F:ATP binding"/>
    <property type="evidence" value="ECO:0007669"/>
    <property type="project" value="UniProtKB-KW"/>
</dbReference>
<dbReference type="HAMAP" id="MF_02090">
    <property type="entry name" value="NadE_glutamine_dep"/>
    <property type="match status" value="1"/>
</dbReference>
<evidence type="ECO:0000256" key="11">
    <source>
        <dbReference type="SAM" id="MobiDB-lite"/>
    </source>
</evidence>
<dbReference type="AlphaFoldDB" id="A0A0B6ZQ45"/>
<dbReference type="GO" id="GO:0003952">
    <property type="term" value="F:NAD+ synthase (glutamine-hydrolyzing) activity"/>
    <property type="evidence" value="ECO:0007669"/>
    <property type="project" value="UniProtKB-EC"/>
</dbReference>
<dbReference type="Gene3D" id="3.60.110.10">
    <property type="entry name" value="Carbon-nitrogen hydrolase"/>
    <property type="match status" value="1"/>
</dbReference>
<dbReference type="Pfam" id="PF00795">
    <property type="entry name" value="CN_hydrolase"/>
    <property type="match status" value="1"/>
</dbReference>
<reference evidence="13" key="1">
    <citation type="submission" date="2014-12" db="EMBL/GenBank/DDBJ databases">
        <title>Insight into the proteome of Arion vulgaris.</title>
        <authorList>
            <person name="Aradska J."/>
            <person name="Bulat T."/>
            <person name="Smidak R."/>
            <person name="Sarate P."/>
            <person name="Gangsoo J."/>
            <person name="Sialana F."/>
            <person name="Bilban M."/>
            <person name="Lubec G."/>
        </authorList>
    </citation>
    <scope>NUCLEOTIDE SEQUENCE</scope>
    <source>
        <tissue evidence="13">Skin</tissue>
    </source>
</reference>
<evidence type="ECO:0000256" key="6">
    <source>
        <dbReference type="ARBA" id="ARBA00022741"/>
    </source>
</evidence>
<feature type="region of interest" description="Disordered" evidence="11">
    <location>
        <begin position="812"/>
        <end position="840"/>
    </location>
</feature>
<evidence type="ECO:0000256" key="7">
    <source>
        <dbReference type="ARBA" id="ARBA00022840"/>
    </source>
</evidence>
<dbReference type="CDD" id="cd07570">
    <property type="entry name" value="GAT_Gln-NAD-synth"/>
    <property type="match status" value="1"/>
</dbReference>
<comment type="pathway">
    <text evidence="1">Cofactor biosynthesis; NAD(+) biosynthesis; NAD(+) from deamido-NAD(+) (L-Gln route): step 1/1.</text>
</comment>
<dbReference type="NCBIfam" id="TIGR00552">
    <property type="entry name" value="nadE"/>
    <property type="match status" value="1"/>
</dbReference>
<keyword evidence="5" id="KW-0436">Ligase</keyword>
<evidence type="ECO:0000256" key="2">
    <source>
        <dbReference type="ARBA" id="ARBA00007145"/>
    </source>
</evidence>
<evidence type="ECO:0000256" key="10">
    <source>
        <dbReference type="ARBA" id="ARBA00052340"/>
    </source>
</evidence>
<evidence type="ECO:0000256" key="8">
    <source>
        <dbReference type="ARBA" id="ARBA00023027"/>
    </source>
</evidence>
<dbReference type="PANTHER" id="PTHR23090">
    <property type="entry name" value="NH 3 /GLUTAMINE-DEPENDENT NAD + SYNTHETASE"/>
    <property type="match status" value="1"/>
</dbReference>
<feature type="compositionally biased region" description="Polar residues" evidence="11">
    <location>
        <begin position="711"/>
        <end position="726"/>
    </location>
</feature>
<evidence type="ECO:0000256" key="5">
    <source>
        <dbReference type="ARBA" id="ARBA00022598"/>
    </source>
</evidence>
<dbReference type="UniPathway" id="UPA00253">
    <property type="reaction ID" value="UER00334"/>
</dbReference>